<evidence type="ECO:0000313" key="2">
    <source>
        <dbReference type="EMBL" id="KAG6370427.1"/>
    </source>
</evidence>
<feature type="region of interest" description="Disordered" evidence="1">
    <location>
        <begin position="58"/>
        <end position="103"/>
    </location>
</feature>
<comment type="caution">
    <text evidence="2">The sequence shown here is derived from an EMBL/GenBank/DDBJ whole genome shotgun (WGS) entry which is preliminary data.</text>
</comment>
<gene>
    <name evidence="2" type="ORF">JVT61DRAFT_12041</name>
</gene>
<dbReference type="EMBL" id="JAGFBS010000051">
    <property type="protein sequence ID" value="KAG6370427.1"/>
    <property type="molecule type" value="Genomic_DNA"/>
</dbReference>
<sequence length="264" mass="29642">MTAAHFVPLANQYPDELHHLVEVEDGYRCPLCEFVGLPNEMHQHVYVHYSFKEPGRDGQVGAIGGVEPPEQGSPPHKRPRLAHSEIASQPTEAASSQWSSSSLHPLRNATMTPSFQSTVQFSLPTPCTPSPYRSQTLLSSLTINHHNHATSLIKSAITANFELQQQEVGKFLNSHIGTCMLHTVFKAPMPAAHYDLRSCDLFVSYDSEDFHTFRTAFWTTKNTVRCISCGFPGLPDVTHKFLPNTCKCQDWGLQDWILILCYYI</sequence>
<reference evidence="2" key="1">
    <citation type="submission" date="2021-03" db="EMBL/GenBank/DDBJ databases">
        <title>Evolutionary innovations through gain and loss of genes in the ectomycorrhizal Boletales.</title>
        <authorList>
            <person name="Wu G."/>
            <person name="Miyauchi S."/>
            <person name="Morin E."/>
            <person name="Yang Z.-L."/>
            <person name="Xu J."/>
            <person name="Martin F.M."/>
        </authorList>
    </citation>
    <scope>NUCLEOTIDE SEQUENCE</scope>
    <source>
        <strain evidence="2">BR01</strain>
    </source>
</reference>
<evidence type="ECO:0000256" key="1">
    <source>
        <dbReference type="SAM" id="MobiDB-lite"/>
    </source>
</evidence>
<dbReference type="Proteomes" id="UP000683000">
    <property type="component" value="Unassembled WGS sequence"/>
</dbReference>
<accession>A0A8I2YEH3</accession>
<dbReference type="AlphaFoldDB" id="A0A8I2YEH3"/>
<protein>
    <submittedName>
        <fullName evidence="2">Uncharacterized protein</fullName>
    </submittedName>
</protein>
<name>A0A8I2YEH3_9AGAM</name>
<organism evidence="2 3">
    <name type="scientific">Boletus reticuloceps</name>
    <dbReference type="NCBI Taxonomy" id="495285"/>
    <lineage>
        <taxon>Eukaryota</taxon>
        <taxon>Fungi</taxon>
        <taxon>Dikarya</taxon>
        <taxon>Basidiomycota</taxon>
        <taxon>Agaricomycotina</taxon>
        <taxon>Agaricomycetes</taxon>
        <taxon>Agaricomycetidae</taxon>
        <taxon>Boletales</taxon>
        <taxon>Boletineae</taxon>
        <taxon>Boletaceae</taxon>
        <taxon>Boletoideae</taxon>
        <taxon>Boletus</taxon>
    </lineage>
</organism>
<proteinExistence type="predicted"/>
<evidence type="ECO:0000313" key="3">
    <source>
        <dbReference type="Proteomes" id="UP000683000"/>
    </source>
</evidence>
<dbReference type="OrthoDB" id="10335996at2759"/>
<keyword evidence="3" id="KW-1185">Reference proteome</keyword>